<evidence type="ECO:0000259" key="7">
    <source>
        <dbReference type="PROSITE" id="PS50850"/>
    </source>
</evidence>
<dbReference type="SUPFAM" id="SSF103473">
    <property type="entry name" value="MFS general substrate transporter"/>
    <property type="match status" value="1"/>
</dbReference>
<accession>A0ABY8EW94</accession>
<evidence type="ECO:0000256" key="3">
    <source>
        <dbReference type="ARBA" id="ARBA00022989"/>
    </source>
</evidence>
<dbReference type="InterPro" id="IPR020846">
    <property type="entry name" value="MFS_dom"/>
</dbReference>
<evidence type="ECO:0000313" key="8">
    <source>
        <dbReference type="EMBL" id="WFD49814.1"/>
    </source>
</evidence>
<dbReference type="EMBL" id="CP046239">
    <property type="protein sequence ID" value="WFD49814.1"/>
    <property type="molecule type" value="Genomic_DNA"/>
</dbReference>
<keyword evidence="3 6" id="KW-1133">Transmembrane helix</keyword>
<keyword evidence="9" id="KW-1185">Reference proteome</keyword>
<evidence type="ECO:0000256" key="1">
    <source>
        <dbReference type="ARBA" id="ARBA00004141"/>
    </source>
</evidence>
<gene>
    <name evidence="8" type="ORF">GLX27_004499</name>
</gene>
<feature type="domain" description="Major facilitator superfamily (MFS) profile" evidence="7">
    <location>
        <begin position="140"/>
        <end position="503"/>
    </location>
</feature>
<dbReference type="Proteomes" id="UP000818624">
    <property type="component" value="Chromosome 6"/>
</dbReference>
<evidence type="ECO:0000256" key="5">
    <source>
        <dbReference type="SAM" id="MobiDB-lite"/>
    </source>
</evidence>
<dbReference type="PANTHER" id="PTHR23502:SF3">
    <property type="entry name" value="MAJOR FACILITATOR SUPERFAMILY (MFS) PROFILE DOMAIN-CONTAINING PROTEIN-RELATED"/>
    <property type="match status" value="1"/>
</dbReference>
<name>A0ABY8EW94_MALFU</name>
<dbReference type="PANTHER" id="PTHR23502">
    <property type="entry name" value="MAJOR FACILITATOR SUPERFAMILY"/>
    <property type="match status" value="1"/>
</dbReference>
<proteinExistence type="predicted"/>
<keyword evidence="4 6" id="KW-0472">Membrane</keyword>
<evidence type="ECO:0000313" key="9">
    <source>
        <dbReference type="Proteomes" id="UP000818624"/>
    </source>
</evidence>
<evidence type="ECO:0000256" key="4">
    <source>
        <dbReference type="ARBA" id="ARBA00023136"/>
    </source>
</evidence>
<feature type="transmembrane region" description="Helical" evidence="6">
    <location>
        <begin position="264"/>
        <end position="289"/>
    </location>
</feature>
<dbReference type="InterPro" id="IPR036259">
    <property type="entry name" value="MFS_trans_sf"/>
</dbReference>
<protein>
    <recommendedName>
        <fullName evidence="7">Major facilitator superfamily (MFS) profile domain-containing protein</fullName>
    </recommendedName>
</protein>
<evidence type="ECO:0000256" key="6">
    <source>
        <dbReference type="SAM" id="Phobius"/>
    </source>
</evidence>
<reference evidence="8 9" key="1">
    <citation type="journal article" date="2020" name="Elife">
        <title>Loss of centromere function drives karyotype evolution in closely related Malassezia species.</title>
        <authorList>
            <person name="Sankaranarayanan S.R."/>
            <person name="Ianiri G."/>
            <person name="Coelho M.A."/>
            <person name="Reza M.H."/>
            <person name="Thimmappa B.C."/>
            <person name="Ganguly P."/>
            <person name="Vadnala R.N."/>
            <person name="Sun S."/>
            <person name="Siddharthan R."/>
            <person name="Tellgren-Roth C."/>
            <person name="Dawson T.L."/>
            <person name="Heitman J."/>
            <person name="Sanyal K."/>
        </authorList>
    </citation>
    <scope>NUCLEOTIDE SEQUENCE [LARGE SCALE GENOMIC DNA]</scope>
    <source>
        <strain evidence="8">CBS14141</strain>
    </source>
</reference>
<sequence length="503" mass="55061">MSNTHTGENVDPTANGASDTIEVPGTPEMTVADMGNGNLEVLGASQAPPKRVPKPTKIDLPPSQAQDGTNGADRPPTPNYTYAEDPEGHLNPIFEGAGPGYEPEPKLHKEARADGKIELSGKMAPKTVGFGWPTWKKWMILCVVFMVQVSMNFNTSVYPNAVALIPDDERFSGVSEQGARVGQMIFLVAYAFGSELWAPWSEELGRWPVMQLSLFLVNCTQVWAGFAPNFENLIAARFFGGLCTAGGSVTLGIVADLFDVDDQQYAIAFIVLSSVAGTSVGPLIGGFIAGGVKSEKKYLTALYWIFWVQLIFGVVTQLVHMFVVPETRETILLDREAKRRRKAGETNVYGPNELEHNRFSPKKIMITWMRPFDMLVREPIVLCLSLLSGVRLDSWAGILTISSRMRSSLFSLSRSNLCFLSGTLPLWKLVLHSSRLTWVTSLASSLSSLLFGTSAGSARSLPMFLLPRFVSGGCYGRHRWSPLGCSGLAGLRWVLAIRIGLHR</sequence>
<organism evidence="8 9">
    <name type="scientific">Malassezia furfur</name>
    <name type="common">Pityriasis versicolor infection agent</name>
    <name type="synonym">Pityrosporum furfur</name>
    <dbReference type="NCBI Taxonomy" id="55194"/>
    <lineage>
        <taxon>Eukaryota</taxon>
        <taxon>Fungi</taxon>
        <taxon>Dikarya</taxon>
        <taxon>Basidiomycota</taxon>
        <taxon>Ustilaginomycotina</taxon>
        <taxon>Malasseziomycetes</taxon>
        <taxon>Malasseziales</taxon>
        <taxon>Malasseziaceae</taxon>
        <taxon>Malassezia</taxon>
    </lineage>
</organism>
<feature type="region of interest" description="Disordered" evidence="5">
    <location>
        <begin position="1"/>
        <end position="89"/>
    </location>
</feature>
<feature type="transmembrane region" description="Helical" evidence="6">
    <location>
        <begin position="238"/>
        <end position="258"/>
    </location>
</feature>
<comment type="subcellular location">
    <subcellularLocation>
        <location evidence="1">Membrane</location>
        <topology evidence="1">Multi-pass membrane protein</topology>
    </subcellularLocation>
</comment>
<keyword evidence="2 6" id="KW-0812">Transmembrane</keyword>
<dbReference type="InterPro" id="IPR011701">
    <property type="entry name" value="MFS"/>
</dbReference>
<feature type="transmembrane region" description="Helical" evidence="6">
    <location>
        <begin position="301"/>
        <end position="323"/>
    </location>
</feature>
<dbReference type="Pfam" id="PF07690">
    <property type="entry name" value="MFS_1"/>
    <property type="match status" value="1"/>
</dbReference>
<dbReference type="Gene3D" id="1.20.1250.20">
    <property type="entry name" value="MFS general substrate transporter like domains"/>
    <property type="match status" value="1"/>
</dbReference>
<dbReference type="PROSITE" id="PS50850">
    <property type="entry name" value="MFS"/>
    <property type="match status" value="1"/>
</dbReference>
<evidence type="ECO:0000256" key="2">
    <source>
        <dbReference type="ARBA" id="ARBA00022692"/>
    </source>
</evidence>